<organism evidence="1 2">
    <name type="scientific">Hymenoscyphus fraxineus</name>
    <dbReference type="NCBI Taxonomy" id="746836"/>
    <lineage>
        <taxon>Eukaryota</taxon>
        <taxon>Fungi</taxon>
        <taxon>Dikarya</taxon>
        <taxon>Ascomycota</taxon>
        <taxon>Pezizomycotina</taxon>
        <taxon>Leotiomycetes</taxon>
        <taxon>Helotiales</taxon>
        <taxon>Helotiaceae</taxon>
        <taxon>Hymenoscyphus</taxon>
    </lineage>
</organism>
<proteinExistence type="predicted"/>
<accession>A0A9N9L754</accession>
<sequence length="273" mass="30240">MPLSSHVLLESYISHAPPAIYPLERCLESNPMRSDTWFRFAVGDEAMLNGILYAGALYAGMKREILWYYGETVRIVGGRLREEVERVGNEGGMGGGGDEGIGAVSCLAVGEAMAGRQELWRIHMEGIKNMLKVRKSNKPLQGMVEAKIRRADITGATTYATHPSLSYTPSPTPPIWTLLPPALRLSLTLDSKSFFERTSISPLIPVLSHLILFTKTISLASKTKTKLDPKTFTENLWALEYQLTGSTEGERAIEKGMRFACLLYLKGVLGDWM</sequence>
<dbReference type="EMBL" id="CAJVRL010000081">
    <property type="protein sequence ID" value="CAG8958227.1"/>
    <property type="molecule type" value="Genomic_DNA"/>
</dbReference>
<dbReference type="PANTHER" id="PTHR37540:SF5">
    <property type="entry name" value="TRANSCRIPTION FACTOR DOMAIN-CONTAINING PROTEIN"/>
    <property type="match status" value="1"/>
</dbReference>
<dbReference type="AlphaFoldDB" id="A0A9N9L754"/>
<protein>
    <submittedName>
        <fullName evidence="1">Uncharacterized protein</fullName>
    </submittedName>
</protein>
<keyword evidence="2" id="KW-1185">Reference proteome</keyword>
<name>A0A9N9L754_9HELO</name>
<reference evidence="1" key="1">
    <citation type="submission" date="2021-07" db="EMBL/GenBank/DDBJ databases">
        <authorList>
            <person name="Durling M."/>
        </authorList>
    </citation>
    <scope>NUCLEOTIDE SEQUENCE</scope>
</reference>
<dbReference type="OrthoDB" id="4158087at2759"/>
<dbReference type="PANTHER" id="PTHR37540">
    <property type="entry name" value="TRANSCRIPTION FACTOR (ACR-2), PUTATIVE-RELATED-RELATED"/>
    <property type="match status" value="1"/>
</dbReference>
<gene>
    <name evidence="1" type="ORF">HYFRA_00000581</name>
</gene>
<evidence type="ECO:0000313" key="2">
    <source>
        <dbReference type="Proteomes" id="UP000696280"/>
    </source>
</evidence>
<comment type="caution">
    <text evidence="1">The sequence shown here is derived from an EMBL/GenBank/DDBJ whole genome shotgun (WGS) entry which is preliminary data.</text>
</comment>
<evidence type="ECO:0000313" key="1">
    <source>
        <dbReference type="EMBL" id="CAG8958227.1"/>
    </source>
</evidence>
<dbReference type="Proteomes" id="UP000696280">
    <property type="component" value="Unassembled WGS sequence"/>
</dbReference>